<keyword evidence="2" id="KW-1185">Reference proteome</keyword>
<dbReference type="RefSeq" id="WP_126771048.1">
    <property type="nucleotide sequence ID" value="NZ_PIPX01000001.1"/>
</dbReference>
<gene>
    <name evidence="1" type="ORF">CWI70_04870</name>
</gene>
<name>A0A432Y5H4_9GAMM</name>
<evidence type="ECO:0000313" key="2">
    <source>
        <dbReference type="Proteomes" id="UP000287649"/>
    </source>
</evidence>
<organism evidence="1 2">
    <name type="scientific">Pseudidiomarina homiensis</name>
    <dbReference type="NCBI Taxonomy" id="364198"/>
    <lineage>
        <taxon>Bacteria</taxon>
        <taxon>Pseudomonadati</taxon>
        <taxon>Pseudomonadota</taxon>
        <taxon>Gammaproteobacteria</taxon>
        <taxon>Alteromonadales</taxon>
        <taxon>Idiomarinaceae</taxon>
        <taxon>Pseudidiomarina</taxon>
    </lineage>
</organism>
<dbReference type="OrthoDB" id="5958722at2"/>
<dbReference type="EMBL" id="PIPX01000001">
    <property type="protein sequence ID" value="RUO56096.1"/>
    <property type="molecule type" value="Genomic_DNA"/>
</dbReference>
<dbReference type="AlphaFoldDB" id="A0A432Y5H4"/>
<comment type="caution">
    <text evidence="1">The sequence shown here is derived from an EMBL/GenBank/DDBJ whole genome shotgun (WGS) entry which is preliminary data.</text>
</comment>
<accession>A0A432Y5H4</accession>
<protein>
    <recommendedName>
        <fullName evidence="3">Type IV pilus biogenesis protein PilP</fullName>
    </recommendedName>
</protein>
<reference evidence="2" key="1">
    <citation type="journal article" date="2018" name="Front. Microbiol.">
        <title>Genome-Based Analysis Reveals the Taxonomy and Diversity of the Family Idiomarinaceae.</title>
        <authorList>
            <person name="Liu Y."/>
            <person name="Lai Q."/>
            <person name="Shao Z."/>
        </authorList>
    </citation>
    <scope>NUCLEOTIDE SEQUENCE [LARGE SCALE GENOMIC DNA]</scope>
    <source>
        <strain evidence="2">PO-M2</strain>
    </source>
</reference>
<sequence>MVYPLALLLFSTPVVDATSGRELEQQLASVSALRIEELAELKAAAEVRKLQHQLQVAQLAAQIAEVDPQPAAHVTATENPLNTLKLLGVVGVDTQLRVWLQGDSRPYFVSVELPGPNGLKLVRQGHQLTLVQGQWRRDIALTEVR</sequence>
<evidence type="ECO:0000313" key="1">
    <source>
        <dbReference type="EMBL" id="RUO56096.1"/>
    </source>
</evidence>
<evidence type="ECO:0008006" key="3">
    <source>
        <dbReference type="Google" id="ProtNLM"/>
    </source>
</evidence>
<dbReference type="Proteomes" id="UP000287649">
    <property type="component" value="Unassembled WGS sequence"/>
</dbReference>
<proteinExistence type="predicted"/>